<protein>
    <submittedName>
        <fullName evidence="2">Uncharacterized protein</fullName>
    </submittedName>
</protein>
<sequence>MCLTLSWSKFFILILLGSLMLGTGLFSFKHRLAELRAWSTNCIVKQLFDNHVESLIVMDRSLELFHLPTTSSMKRLDFGVGRSDADEQRLANHLILRSLRQQIWTMISQFEPTSDVRELLGMVEVLRLVRMNIKLKEELVRVIRAQHGTIEIEVLLK</sequence>
<proteinExistence type="predicted"/>
<keyword evidence="1" id="KW-0812">Transmembrane</keyword>
<comment type="caution">
    <text evidence="2">The sequence shown here is derived from an EMBL/GenBank/DDBJ whole genome shotgun (WGS) entry which is preliminary data.</text>
</comment>
<evidence type="ECO:0000313" key="2">
    <source>
        <dbReference type="EMBL" id="KAK7436701.1"/>
    </source>
</evidence>
<evidence type="ECO:0000313" key="3">
    <source>
        <dbReference type="Proteomes" id="UP001498398"/>
    </source>
</evidence>
<keyword evidence="1" id="KW-1133">Transmembrane helix</keyword>
<reference evidence="2 3" key="1">
    <citation type="submission" date="2024-01" db="EMBL/GenBank/DDBJ databases">
        <title>A draft genome for the cacao thread blight pathogen Marasmiellus scandens.</title>
        <authorList>
            <person name="Baruah I.K."/>
            <person name="Leung J."/>
            <person name="Bukari Y."/>
            <person name="Amoako-Attah I."/>
            <person name="Meinhardt L.W."/>
            <person name="Bailey B.A."/>
            <person name="Cohen S.P."/>
        </authorList>
    </citation>
    <scope>NUCLEOTIDE SEQUENCE [LARGE SCALE GENOMIC DNA]</scope>
    <source>
        <strain evidence="2 3">GH-19</strain>
    </source>
</reference>
<feature type="transmembrane region" description="Helical" evidence="1">
    <location>
        <begin position="6"/>
        <end position="28"/>
    </location>
</feature>
<keyword evidence="3" id="KW-1185">Reference proteome</keyword>
<keyword evidence="1" id="KW-0472">Membrane</keyword>
<accession>A0ABR1IMR4</accession>
<gene>
    <name evidence="2" type="ORF">VKT23_018956</name>
</gene>
<dbReference type="Proteomes" id="UP001498398">
    <property type="component" value="Unassembled WGS sequence"/>
</dbReference>
<dbReference type="EMBL" id="JBANRG010000091">
    <property type="protein sequence ID" value="KAK7436701.1"/>
    <property type="molecule type" value="Genomic_DNA"/>
</dbReference>
<organism evidence="2 3">
    <name type="scientific">Marasmiellus scandens</name>
    <dbReference type="NCBI Taxonomy" id="2682957"/>
    <lineage>
        <taxon>Eukaryota</taxon>
        <taxon>Fungi</taxon>
        <taxon>Dikarya</taxon>
        <taxon>Basidiomycota</taxon>
        <taxon>Agaricomycotina</taxon>
        <taxon>Agaricomycetes</taxon>
        <taxon>Agaricomycetidae</taxon>
        <taxon>Agaricales</taxon>
        <taxon>Marasmiineae</taxon>
        <taxon>Omphalotaceae</taxon>
        <taxon>Marasmiellus</taxon>
    </lineage>
</organism>
<evidence type="ECO:0000256" key="1">
    <source>
        <dbReference type="SAM" id="Phobius"/>
    </source>
</evidence>
<name>A0ABR1IMR4_9AGAR</name>